<dbReference type="InterPro" id="IPR036047">
    <property type="entry name" value="F-box-like_dom_sf"/>
</dbReference>
<evidence type="ECO:0000259" key="1">
    <source>
        <dbReference type="PROSITE" id="PS50181"/>
    </source>
</evidence>
<dbReference type="OrthoDB" id="1720422at2759"/>
<protein>
    <recommendedName>
        <fullName evidence="1">F-box domain-containing protein</fullName>
    </recommendedName>
</protein>
<evidence type="ECO:0000313" key="3">
    <source>
        <dbReference type="Proteomes" id="UP000775872"/>
    </source>
</evidence>
<accession>A0A9N9ZFK6</accession>
<keyword evidence="3" id="KW-1185">Reference proteome</keyword>
<organism evidence="2 3">
    <name type="scientific">Clonostachys solani</name>
    <dbReference type="NCBI Taxonomy" id="160281"/>
    <lineage>
        <taxon>Eukaryota</taxon>
        <taxon>Fungi</taxon>
        <taxon>Dikarya</taxon>
        <taxon>Ascomycota</taxon>
        <taxon>Pezizomycotina</taxon>
        <taxon>Sordariomycetes</taxon>
        <taxon>Hypocreomycetidae</taxon>
        <taxon>Hypocreales</taxon>
        <taxon>Bionectriaceae</taxon>
        <taxon>Clonostachys</taxon>
    </lineage>
</organism>
<comment type="caution">
    <text evidence="2">The sequence shown here is derived from an EMBL/GenBank/DDBJ whole genome shotgun (WGS) entry which is preliminary data.</text>
</comment>
<reference evidence="2" key="1">
    <citation type="submission" date="2021-10" db="EMBL/GenBank/DDBJ databases">
        <authorList>
            <person name="Piombo E."/>
        </authorList>
    </citation>
    <scope>NUCLEOTIDE SEQUENCE</scope>
</reference>
<dbReference type="Proteomes" id="UP000775872">
    <property type="component" value="Unassembled WGS sequence"/>
</dbReference>
<dbReference type="PROSITE" id="PS50181">
    <property type="entry name" value="FBOX"/>
    <property type="match status" value="1"/>
</dbReference>
<dbReference type="AlphaFoldDB" id="A0A9N9ZFK6"/>
<dbReference type="InterPro" id="IPR001810">
    <property type="entry name" value="F-box_dom"/>
</dbReference>
<dbReference type="EMBL" id="CABFOC020000057">
    <property type="protein sequence ID" value="CAH0055472.1"/>
    <property type="molecule type" value="Genomic_DNA"/>
</dbReference>
<evidence type="ECO:0000313" key="2">
    <source>
        <dbReference type="EMBL" id="CAH0055472.1"/>
    </source>
</evidence>
<gene>
    <name evidence="2" type="ORF">CSOL1703_00017575</name>
</gene>
<sequence>MEPVSFGQLPVDILNHIINQIDGPELVSFSQASKWARALTARALWRAIRIPVVNDDEGQPLGLRPPGLCLPNPMMPTRLRFYDYLADQKDPSCVHSRNSYPHMRNRPQSHSRDALSPLVDDAISVLEKLEINSLDTFSWHTGTCLPTKIFGDQGILSLQQSSLRSLSIISDSACQRLSSITLSHFKSLRSLSWSDASPYNLEALATAIQTNASQLETLEVNFINWSRFWYIIEESDEPFLRLDTSIEDDEDELWICEDTYFEDEVLGQMRKPLQPMFSVLRSLSLTQVHLSDRTVLTLNIGALESLTIRWCEGWVAFLRSLVELGAPLNLDHFELQAAHHGWVGEYHALLARFIEGLTGPKSLSLGQLGTHSSHGVWNRLVQHQKTIRRFVHQLNTKVLFESDSLIQAEHLTEEDWDGMRREPFRKNPFANFESLEFLGVTCEPAKMKILTMPFVTKSCLRVIHIRRTLNCTLLWRNWDLDEVVGDSLDPCGDSKQAEIDDTYGQGEMKIDSLRGEFRDFAEWVFGPDGIHSLKTLVFGDLSHISHTRRFSRHQVVLVRDESGSGNFKMVDRDEAVFTFKLGECLDRIEACPKCTLTKLD</sequence>
<feature type="domain" description="F-box" evidence="1">
    <location>
        <begin position="3"/>
        <end position="48"/>
    </location>
</feature>
<proteinExistence type="predicted"/>
<name>A0A9N9ZFK6_9HYPO</name>
<dbReference type="SUPFAM" id="SSF81383">
    <property type="entry name" value="F-box domain"/>
    <property type="match status" value="1"/>
</dbReference>